<dbReference type="EMBL" id="JBBKTW010000004">
    <property type="protein sequence ID" value="MEN2989192.1"/>
    <property type="molecule type" value="Genomic_DNA"/>
</dbReference>
<feature type="domain" description="Methionyl/Valyl/Leucyl/Isoleucyl-tRNA synthetase anticodon-binding" evidence="15">
    <location>
        <begin position="714"/>
        <end position="829"/>
    </location>
</feature>
<keyword evidence="5 12" id="KW-0547">Nucleotide-binding</keyword>
<proteinExistence type="inferred from homology"/>
<gene>
    <name evidence="16" type="primary">ileS</name>
    <name evidence="16" type="ORF">WG926_12830</name>
</gene>
<evidence type="ECO:0000313" key="17">
    <source>
        <dbReference type="Proteomes" id="UP001413721"/>
    </source>
</evidence>
<dbReference type="PANTHER" id="PTHR42765">
    <property type="entry name" value="SOLEUCYL-TRNA SYNTHETASE"/>
    <property type="match status" value="1"/>
</dbReference>
<dbReference type="CDD" id="cd07960">
    <property type="entry name" value="Anticodon_Ia_Ile_BEm"/>
    <property type="match status" value="1"/>
</dbReference>
<protein>
    <recommendedName>
        <fullName evidence="2 11">Isoleucine--tRNA ligase</fullName>
        <ecNumber evidence="2 11">6.1.1.5</ecNumber>
    </recommendedName>
</protein>
<evidence type="ECO:0000256" key="12">
    <source>
        <dbReference type="RuleBase" id="RU363035"/>
    </source>
</evidence>
<comment type="function">
    <text evidence="9">Catalyzes the attachment of isoleucine to tRNA(Ile). As IleRS can inadvertently accommodate and process structurally similar amino acids such as valine, to avoid such errors it has two additional distinct tRNA(Ile)-dependent editing activities. One activity is designated as 'pretransfer' editing and involves the hydrolysis of activated Val-AMP. The other activity is designated 'posttransfer' editing and involves deacylation of mischarged Val-tRNA(Ile).</text>
</comment>
<sequence length="940" mass="101478">MMTDTLDTTLDNHAASHGTDHGAAAPVLLPETAFPARRDPVAETALVADWQTRALHRRVHDACAGRPRWVLHDGPPYANGDIHMGHAVDKLFKDMLVRARRMAGYDAVLVPGWDCHGLPIEWAVEEEMRGQGRQRRDIDPAAFRAACRARAEHWVARQADGFRRLGVLADWDHPYLTMSAEAEAATVAELHRLLADGRVFRARRPVLWSVPEATALADAEVVYKPAPYRSLTFRMGVAAHDGCPDLAGADLLVWTTTPWTLPANRAVAAAADADYHLLPLSDGSRVLVAAAVADAVVAQTGLAAGLPLMTLTGAALAGAVLRHPLAALGYGPTVPLLTAGFVETTAGTGFVHVAPGLGPDDHRLGLGHDLPVDVIMEADGHYCAGLPAFGGAVVIDERGLPGDADDRVIRALTDLGRVAHLGQGVHDAAHSWRSGAPLVWRATDQWYLAIDDDLRARARAALERVAFLPPETRNRMLAMLDGRPDWCISRQRAWGAPIALFVHRRTGAVLDDPAVLARSRDLILAGGAEAWFAADPAEVLGADLPEGGHDPADWLRVDDVLDVWFESGCTHGWVVEGRFGLGTIADLCSEGSDQHRGWFQSSLIEAVATRGHAPFRALRTHGFVLDDAGRKMSKSAGNGVSPLDAADAWGADVLRLWVAASDTARDVRFAPETMRLHAETLRRIRNTLRWMLGNLAAAPAGLVPPADRLERPERLLLSRLAEIDGALRDDLDATDPAAMLDRLVRFCTDDLSAGWFAVRKDVLYCDAATSPRRRAVAAVLARVFNHLVAWIAPILPFAAEEAWRARWGDGAGSVHERLWPAVDPLWLDPGSILANRHLDGLRATVRAAAEPARRAGQIGRLDHAALTLHLPGAMAADLTTAELRLLLGVATLTVHRDAGDGQPRVVGLERSTRPVCRRCRQPVAVLVAPRDLCPRCDAVG</sequence>
<feature type="region of interest" description="Disordered" evidence="13">
    <location>
        <begin position="1"/>
        <end position="22"/>
    </location>
</feature>
<feature type="domain" description="Aminoacyl-tRNA synthetase class Ia" evidence="14">
    <location>
        <begin position="48"/>
        <end position="669"/>
    </location>
</feature>
<dbReference type="SUPFAM" id="SSF52374">
    <property type="entry name" value="Nucleotidylyl transferase"/>
    <property type="match status" value="1"/>
</dbReference>
<dbReference type="InterPro" id="IPR014729">
    <property type="entry name" value="Rossmann-like_a/b/a_fold"/>
</dbReference>
<dbReference type="RefSeq" id="WP_345937469.1">
    <property type="nucleotide sequence ID" value="NZ_JBBKTW010000004.1"/>
</dbReference>
<dbReference type="Gene3D" id="1.10.730.20">
    <property type="match status" value="1"/>
</dbReference>
<comment type="similarity">
    <text evidence="1">Belongs to the class-I aminoacyl-tRNA synthetase family. IleS type 1 subfamily.</text>
</comment>
<dbReference type="Gene3D" id="3.40.50.620">
    <property type="entry name" value="HUPs"/>
    <property type="match status" value="2"/>
</dbReference>
<dbReference type="Pfam" id="PF08264">
    <property type="entry name" value="Anticodon_1"/>
    <property type="match status" value="1"/>
</dbReference>
<evidence type="ECO:0000256" key="10">
    <source>
        <dbReference type="ARBA" id="ARBA00048359"/>
    </source>
</evidence>
<evidence type="ECO:0000313" key="16">
    <source>
        <dbReference type="EMBL" id="MEN2989192.1"/>
    </source>
</evidence>
<dbReference type="InterPro" id="IPR009008">
    <property type="entry name" value="Val/Leu/Ile-tRNA-synth_edit"/>
</dbReference>
<evidence type="ECO:0000256" key="4">
    <source>
        <dbReference type="ARBA" id="ARBA00022598"/>
    </source>
</evidence>
<reference evidence="16 17" key="1">
    <citation type="submission" date="2024-03" db="EMBL/GenBank/DDBJ databases">
        <title>High-quality draft genome sequencing of Tistrella sp. BH-R2-4.</title>
        <authorList>
            <person name="Dong C."/>
        </authorList>
    </citation>
    <scope>NUCLEOTIDE SEQUENCE [LARGE SCALE GENOMIC DNA]</scope>
    <source>
        <strain evidence="16 17">BH-R2-4</strain>
    </source>
</reference>
<dbReference type="InterPro" id="IPR050081">
    <property type="entry name" value="Ile-tRNA_ligase"/>
</dbReference>
<keyword evidence="7 12" id="KW-0648">Protein biosynthesis</keyword>
<dbReference type="NCBIfam" id="TIGR00392">
    <property type="entry name" value="ileS"/>
    <property type="match status" value="1"/>
</dbReference>
<keyword evidence="17" id="KW-1185">Reference proteome</keyword>
<comment type="catalytic activity">
    <reaction evidence="10">
        <text>tRNA(Ile) + L-isoleucine + ATP = L-isoleucyl-tRNA(Ile) + AMP + diphosphate</text>
        <dbReference type="Rhea" id="RHEA:11060"/>
        <dbReference type="Rhea" id="RHEA-COMP:9666"/>
        <dbReference type="Rhea" id="RHEA-COMP:9695"/>
        <dbReference type="ChEBI" id="CHEBI:30616"/>
        <dbReference type="ChEBI" id="CHEBI:33019"/>
        <dbReference type="ChEBI" id="CHEBI:58045"/>
        <dbReference type="ChEBI" id="CHEBI:78442"/>
        <dbReference type="ChEBI" id="CHEBI:78528"/>
        <dbReference type="ChEBI" id="CHEBI:456215"/>
        <dbReference type="EC" id="6.1.1.5"/>
    </reaction>
</comment>
<keyword evidence="6 12" id="KW-0067">ATP-binding</keyword>
<dbReference type="InterPro" id="IPR001412">
    <property type="entry name" value="aa-tRNA-synth_I_CS"/>
</dbReference>
<evidence type="ECO:0000256" key="11">
    <source>
        <dbReference type="NCBIfam" id="TIGR00392"/>
    </source>
</evidence>
<evidence type="ECO:0000256" key="9">
    <source>
        <dbReference type="ARBA" id="ARBA00025217"/>
    </source>
</evidence>
<dbReference type="Proteomes" id="UP001413721">
    <property type="component" value="Unassembled WGS sequence"/>
</dbReference>
<dbReference type="SUPFAM" id="SSF47323">
    <property type="entry name" value="Anticodon-binding domain of a subclass of class I aminoacyl-tRNA synthetases"/>
    <property type="match status" value="1"/>
</dbReference>
<name>A0ABU9YKF3_9PROT</name>
<organism evidence="16 17">
    <name type="scientific">Tistrella arctica</name>
    <dbReference type="NCBI Taxonomy" id="3133430"/>
    <lineage>
        <taxon>Bacteria</taxon>
        <taxon>Pseudomonadati</taxon>
        <taxon>Pseudomonadota</taxon>
        <taxon>Alphaproteobacteria</taxon>
        <taxon>Geminicoccales</taxon>
        <taxon>Geminicoccaceae</taxon>
        <taxon>Tistrella</taxon>
    </lineage>
</organism>
<evidence type="ECO:0000256" key="1">
    <source>
        <dbReference type="ARBA" id="ARBA00006887"/>
    </source>
</evidence>
<evidence type="ECO:0000256" key="2">
    <source>
        <dbReference type="ARBA" id="ARBA00013165"/>
    </source>
</evidence>
<evidence type="ECO:0000256" key="5">
    <source>
        <dbReference type="ARBA" id="ARBA00022741"/>
    </source>
</evidence>
<accession>A0ABU9YKF3</accession>
<dbReference type="GO" id="GO:0004822">
    <property type="term" value="F:isoleucine-tRNA ligase activity"/>
    <property type="evidence" value="ECO:0007669"/>
    <property type="project" value="UniProtKB-EC"/>
</dbReference>
<evidence type="ECO:0000256" key="8">
    <source>
        <dbReference type="ARBA" id="ARBA00023146"/>
    </source>
</evidence>
<dbReference type="Pfam" id="PF00133">
    <property type="entry name" value="tRNA-synt_1"/>
    <property type="match status" value="1"/>
</dbReference>
<evidence type="ECO:0000256" key="6">
    <source>
        <dbReference type="ARBA" id="ARBA00022840"/>
    </source>
</evidence>
<dbReference type="SUPFAM" id="SSF50677">
    <property type="entry name" value="ValRS/IleRS/LeuRS editing domain"/>
    <property type="match status" value="1"/>
</dbReference>
<dbReference type="InterPro" id="IPR009080">
    <property type="entry name" value="tRNAsynth_Ia_anticodon-bd"/>
</dbReference>
<keyword evidence="8 12" id="KW-0030">Aminoacyl-tRNA synthetase</keyword>
<feature type="compositionally biased region" description="Low complexity" evidence="13">
    <location>
        <begin position="1"/>
        <end position="11"/>
    </location>
</feature>
<evidence type="ECO:0000256" key="3">
    <source>
        <dbReference type="ARBA" id="ARBA00022490"/>
    </source>
</evidence>
<dbReference type="InterPro" id="IPR013155">
    <property type="entry name" value="M/V/L/I-tRNA-synth_anticd-bd"/>
</dbReference>
<dbReference type="InterPro" id="IPR002301">
    <property type="entry name" value="Ile-tRNA-ligase"/>
</dbReference>
<dbReference type="InterPro" id="IPR033708">
    <property type="entry name" value="Anticodon_Ile_BEm"/>
</dbReference>
<dbReference type="PRINTS" id="PR00984">
    <property type="entry name" value="TRNASYNTHILE"/>
</dbReference>
<comment type="caution">
    <text evidence="16">The sequence shown here is derived from an EMBL/GenBank/DDBJ whole genome shotgun (WGS) entry which is preliminary data.</text>
</comment>
<evidence type="ECO:0000256" key="13">
    <source>
        <dbReference type="SAM" id="MobiDB-lite"/>
    </source>
</evidence>
<dbReference type="InterPro" id="IPR002300">
    <property type="entry name" value="aa-tRNA-synth_Ia"/>
</dbReference>
<dbReference type="PANTHER" id="PTHR42765:SF1">
    <property type="entry name" value="ISOLEUCINE--TRNA LIGASE, MITOCHONDRIAL"/>
    <property type="match status" value="1"/>
</dbReference>
<evidence type="ECO:0000256" key="7">
    <source>
        <dbReference type="ARBA" id="ARBA00022917"/>
    </source>
</evidence>
<dbReference type="EC" id="6.1.1.5" evidence="2 11"/>
<keyword evidence="3" id="KW-0963">Cytoplasm</keyword>
<evidence type="ECO:0000259" key="14">
    <source>
        <dbReference type="Pfam" id="PF00133"/>
    </source>
</evidence>
<dbReference type="Gene3D" id="3.90.740.10">
    <property type="entry name" value="Valyl/Leucyl/Isoleucyl-tRNA synthetase, editing domain"/>
    <property type="match status" value="1"/>
</dbReference>
<evidence type="ECO:0000259" key="15">
    <source>
        <dbReference type="Pfam" id="PF08264"/>
    </source>
</evidence>
<keyword evidence="4 12" id="KW-0436">Ligase</keyword>
<dbReference type="PROSITE" id="PS00178">
    <property type="entry name" value="AA_TRNA_LIGASE_I"/>
    <property type="match status" value="1"/>
</dbReference>